<dbReference type="InterPro" id="IPR039420">
    <property type="entry name" value="WalR-like"/>
</dbReference>
<evidence type="ECO:0000256" key="5">
    <source>
        <dbReference type="ARBA" id="ARBA00023015"/>
    </source>
</evidence>
<keyword evidence="5" id="KW-0805">Transcription regulation</keyword>
<keyword evidence="3 8" id="KW-0597">Phosphoprotein</keyword>
<comment type="subcellular location">
    <subcellularLocation>
        <location evidence="1">Cytoplasm</location>
    </subcellularLocation>
</comment>
<dbReference type="CDD" id="cd17624">
    <property type="entry name" value="REC_OmpR_PmrA-like"/>
    <property type="match status" value="1"/>
</dbReference>
<evidence type="ECO:0000256" key="8">
    <source>
        <dbReference type="PROSITE-ProRule" id="PRU00169"/>
    </source>
</evidence>
<accession>A0ABU9BAH2</accession>
<comment type="caution">
    <text evidence="12">The sequence shown here is derived from an EMBL/GenBank/DDBJ whole genome shotgun (WGS) entry which is preliminary data.</text>
</comment>
<evidence type="ECO:0000256" key="3">
    <source>
        <dbReference type="ARBA" id="ARBA00022553"/>
    </source>
</evidence>
<keyword evidence="13" id="KW-1185">Reference proteome</keyword>
<dbReference type="InterPro" id="IPR036388">
    <property type="entry name" value="WH-like_DNA-bd_sf"/>
</dbReference>
<keyword evidence="4" id="KW-0902">Two-component regulatory system</keyword>
<dbReference type="Gene3D" id="3.40.50.2300">
    <property type="match status" value="1"/>
</dbReference>
<dbReference type="SUPFAM" id="SSF52172">
    <property type="entry name" value="CheY-like"/>
    <property type="match status" value="1"/>
</dbReference>
<name>A0ABU9BAH2_9BURK</name>
<dbReference type="Gene3D" id="6.10.250.690">
    <property type="match status" value="1"/>
</dbReference>
<keyword evidence="2" id="KW-0963">Cytoplasm</keyword>
<dbReference type="CDD" id="cd00383">
    <property type="entry name" value="trans_reg_C"/>
    <property type="match status" value="1"/>
</dbReference>
<dbReference type="PANTHER" id="PTHR48111:SF35">
    <property type="entry name" value="TRANSCRIPTIONAL REGULATORY PROTEIN QSEB"/>
    <property type="match status" value="1"/>
</dbReference>
<keyword evidence="7" id="KW-0804">Transcription</keyword>
<dbReference type="PROSITE" id="PS51755">
    <property type="entry name" value="OMPR_PHOB"/>
    <property type="match status" value="1"/>
</dbReference>
<evidence type="ECO:0000256" key="6">
    <source>
        <dbReference type="ARBA" id="ARBA00023125"/>
    </source>
</evidence>
<dbReference type="SMART" id="SM00862">
    <property type="entry name" value="Trans_reg_C"/>
    <property type="match status" value="1"/>
</dbReference>
<gene>
    <name evidence="12" type="ORF">AACH11_09180</name>
</gene>
<dbReference type="Pfam" id="PF00072">
    <property type="entry name" value="Response_reg"/>
    <property type="match status" value="1"/>
</dbReference>
<dbReference type="InterPro" id="IPR001867">
    <property type="entry name" value="OmpR/PhoB-type_DNA-bd"/>
</dbReference>
<dbReference type="PANTHER" id="PTHR48111">
    <property type="entry name" value="REGULATOR OF RPOS"/>
    <property type="match status" value="1"/>
</dbReference>
<evidence type="ECO:0000313" key="12">
    <source>
        <dbReference type="EMBL" id="MEK8026129.1"/>
    </source>
</evidence>
<sequence length="243" mass="25969">MRLLLVEDDRMIGETLRQALKLEGHAVDWVYDTHAAQAALSGERFDLVLLDLGLPERAGQAARPLAGLDVLRGLRARGDATPVIVLTARDATADRVSGLDAGADDYLVKPFELDELAARLRAVSRRHAGHADSALRHGALRLDTATRQVSLDGRPVLLSAREYAVLEALMQRPGAVLTRAQLEDRLYGWGEAVESNAVSVYVHQLRKKLGAELIQSMRGVGYFLGAPAAGGETAGTPAPGGPA</sequence>
<feature type="domain" description="Response regulatory" evidence="10">
    <location>
        <begin position="2"/>
        <end position="124"/>
    </location>
</feature>
<evidence type="ECO:0000256" key="2">
    <source>
        <dbReference type="ARBA" id="ARBA00022490"/>
    </source>
</evidence>
<dbReference type="Pfam" id="PF00486">
    <property type="entry name" value="Trans_reg_C"/>
    <property type="match status" value="1"/>
</dbReference>
<reference evidence="12 13" key="1">
    <citation type="submission" date="2024-04" db="EMBL/GenBank/DDBJ databases">
        <title>Novel species of the genus Ideonella isolated from streams.</title>
        <authorList>
            <person name="Lu H."/>
        </authorList>
    </citation>
    <scope>NUCLEOTIDE SEQUENCE [LARGE SCALE GENOMIC DNA]</scope>
    <source>
        <strain evidence="12 13">BYS139W</strain>
    </source>
</reference>
<evidence type="ECO:0000256" key="9">
    <source>
        <dbReference type="PROSITE-ProRule" id="PRU01091"/>
    </source>
</evidence>
<evidence type="ECO:0000259" key="10">
    <source>
        <dbReference type="PROSITE" id="PS50110"/>
    </source>
</evidence>
<dbReference type="EMBL" id="JBBUTF010000007">
    <property type="protein sequence ID" value="MEK8026129.1"/>
    <property type="molecule type" value="Genomic_DNA"/>
</dbReference>
<protein>
    <submittedName>
        <fullName evidence="12">Response regulator transcription factor</fullName>
    </submittedName>
</protein>
<feature type="domain" description="OmpR/PhoB-type" evidence="11">
    <location>
        <begin position="132"/>
        <end position="226"/>
    </location>
</feature>
<proteinExistence type="predicted"/>
<evidence type="ECO:0000313" key="13">
    <source>
        <dbReference type="Proteomes" id="UP001368500"/>
    </source>
</evidence>
<dbReference type="PROSITE" id="PS50110">
    <property type="entry name" value="RESPONSE_REGULATORY"/>
    <property type="match status" value="1"/>
</dbReference>
<dbReference type="Gene3D" id="1.10.10.10">
    <property type="entry name" value="Winged helix-like DNA-binding domain superfamily/Winged helix DNA-binding domain"/>
    <property type="match status" value="1"/>
</dbReference>
<evidence type="ECO:0000256" key="1">
    <source>
        <dbReference type="ARBA" id="ARBA00004496"/>
    </source>
</evidence>
<dbReference type="InterPro" id="IPR001789">
    <property type="entry name" value="Sig_transdc_resp-reg_receiver"/>
</dbReference>
<evidence type="ECO:0000256" key="4">
    <source>
        <dbReference type="ARBA" id="ARBA00023012"/>
    </source>
</evidence>
<dbReference type="InterPro" id="IPR011006">
    <property type="entry name" value="CheY-like_superfamily"/>
</dbReference>
<organism evidence="12 13">
    <name type="scientific">Pseudaquabacterium rugosum</name>
    <dbReference type="NCBI Taxonomy" id="2984194"/>
    <lineage>
        <taxon>Bacteria</taxon>
        <taxon>Pseudomonadati</taxon>
        <taxon>Pseudomonadota</taxon>
        <taxon>Betaproteobacteria</taxon>
        <taxon>Burkholderiales</taxon>
        <taxon>Sphaerotilaceae</taxon>
        <taxon>Pseudaquabacterium</taxon>
    </lineage>
</organism>
<feature type="DNA-binding region" description="OmpR/PhoB-type" evidence="9">
    <location>
        <begin position="132"/>
        <end position="226"/>
    </location>
</feature>
<dbReference type="RefSeq" id="WP_341373912.1">
    <property type="nucleotide sequence ID" value="NZ_JBBUTF010000007.1"/>
</dbReference>
<dbReference type="SMART" id="SM00448">
    <property type="entry name" value="REC"/>
    <property type="match status" value="1"/>
</dbReference>
<keyword evidence="6 9" id="KW-0238">DNA-binding</keyword>
<dbReference type="Proteomes" id="UP001368500">
    <property type="component" value="Unassembled WGS sequence"/>
</dbReference>
<evidence type="ECO:0000259" key="11">
    <source>
        <dbReference type="PROSITE" id="PS51755"/>
    </source>
</evidence>
<feature type="modified residue" description="4-aspartylphosphate" evidence="8">
    <location>
        <position position="51"/>
    </location>
</feature>
<evidence type="ECO:0000256" key="7">
    <source>
        <dbReference type="ARBA" id="ARBA00023163"/>
    </source>
</evidence>